<dbReference type="Pfam" id="PF00389">
    <property type="entry name" value="2-Hacid_dh"/>
    <property type="match status" value="1"/>
</dbReference>
<dbReference type="InterPro" id="IPR006140">
    <property type="entry name" value="D-isomer_DH_NAD-bd"/>
</dbReference>
<sequence length="318" mass="35132">MNIVILDGYASNPGDLNWDLLEQLGNVTVYPRTTDEEKIERAKDADIILINKVQIDSETLDQLPKLKYIGIQATGYNVVDIEAAKRHGVVVTNIPAYSTDSVAQMTFALILAITNRVEHYTLENRNERWAYNKDFCYWDTPLMELSGKCLGIMGLGNIGMKVATIARDFGMDVYACTSKNACDLPDWITKVSKDGLLAVSDILSLHCPLTDDTYHFVDTDSLKKMKPSCILINTGRGPLVDEEAVASALHHGKLGAYGADVMTQEPPAQDNPLFNEPNAFITPHIAWATLEARTRLNKQVAANVKAFIEGHPINVVNP</sequence>
<dbReference type="OrthoDB" id="9777288at2"/>
<dbReference type="PROSITE" id="PS00670">
    <property type="entry name" value="D_2_HYDROXYACID_DH_2"/>
    <property type="match status" value="1"/>
</dbReference>
<evidence type="ECO:0000256" key="4">
    <source>
        <dbReference type="RuleBase" id="RU003719"/>
    </source>
</evidence>
<proteinExistence type="inferred from homology"/>
<dbReference type="Proteomes" id="UP000297872">
    <property type="component" value="Unassembled WGS sequence"/>
</dbReference>
<feature type="domain" description="D-isomer specific 2-hydroxyacid dehydrogenase NAD-binding" evidence="6">
    <location>
        <begin position="107"/>
        <end position="286"/>
    </location>
</feature>
<dbReference type="GO" id="GO:0016616">
    <property type="term" value="F:oxidoreductase activity, acting on the CH-OH group of donors, NAD or NADP as acceptor"/>
    <property type="evidence" value="ECO:0007669"/>
    <property type="project" value="InterPro"/>
</dbReference>
<dbReference type="GeneID" id="302994282"/>
<dbReference type="PANTHER" id="PTHR43761:SF1">
    <property type="entry name" value="D-ISOMER SPECIFIC 2-HYDROXYACID DEHYDROGENASE CATALYTIC DOMAIN-CONTAINING PROTEIN-RELATED"/>
    <property type="match status" value="1"/>
</dbReference>
<evidence type="ECO:0000313" key="8">
    <source>
        <dbReference type="Proteomes" id="UP000297872"/>
    </source>
</evidence>
<dbReference type="InterPro" id="IPR036291">
    <property type="entry name" value="NAD(P)-bd_dom_sf"/>
</dbReference>
<dbReference type="SUPFAM" id="SSF52283">
    <property type="entry name" value="Formate/glycerate dehydrogenase catalytic domain-like"/>
    <property type="match status" value="1"/>
</dbReference>
<reference evidence="7 8" key="1">
    <citation type="submission" date="2019-02" db="EMBL/GenBank/DDBJ databases">
        <title>Draft Genome Sequence of the Prevotella sp. BCRC 81118, Isolated from Human Feces.</title>
        <authorList>
            <person name="Huang C.-H."/>
        </authorList>
    </citation>
    <scope>NUCLEOTIDE SEQUENCE [LARGE SCALE GENOMIC DNA]</scope>
    <source>
        <strain evidence="7 8">BCRC 81118</strain>
    </source>
</reference>
<dbReference type="Pfam" id="PF02826">
    <property type="entry name" value="2-Hacid_dh_C"/>
    <property type="match status" value="1"/>
</dbReference>
<dbReference type="InterPro" id="IPR006139">
    <property type="entry name" value="D-isomer_2_OHA_DH_cat_dom"/>
</dbReference>
<dbReference type="PANTHER" id="PTHR43761">
    <property type="entry name" value="D-ISOMER SPECIFIC 2-HYDROXYACID DEHYDROGENASE FAMILY PROTEIN (AFU_ORTHOLOGUE AFUA_1G13630)"/>
    <property type="match status" value="1"/>
</dbReference>
<keyword evidence="2 4" id="KW-0560">Oxidoreductase</keyword>
<comment type="caution">
    <text evidence="7">The sequence shown here is derived from an EMBL/GenBank/DDBJ whole genome shotgun (WGS) entry which is preliminary data.</text>
</comment>
<evidence type="ECO:0000256" key="3">
    <source>
        <dbReference type="ARBA" id="ARBA00023027"/>
    </source>
</evidence>
<evidence type="ECO:0000256" key="1">
    <source>
        <dbReference type="ARBA" id="ARBA00005854"/>
    </source>
</evidence>
<keyword evidence="3" id="KW-0520">NAD</keyword>
<name>A0A4Y8VV43_9BACT</name>
<evidence type="ECO:0000259" key="5">
    <source>
        <dbReference type="Pfam" id="PF00389"/>
    </source>
</evidence>
<dbReference type="Gene3D" id="3.40.50.720">
    <property type="entry name" value="NAD(P)-binding Rossmann-like Domain"/>
    <property type="match status" value="2"/>
</dbReference>
<dbReference type="PROSITE" id="PS00065">
    <property type="entry name" value="D_2_HYDROXYACID_DH_1"/>
    <property type="match status" value="1"/>
</dbReference>
<evidence type="ECO:0000256" key="2">
    <source>
        <dbReference type="ARBA" id="ARBA00023002"/>
    </source>
</evidence>
<dbReference type="InterPro" id="IPR029753">
    <property type="entry name" value="D-isomer_DH_CS"/>
</dbReference>
<dbReference type="SUPFAM" id="SSF51735">
    <property type="entry name" value="NAD(P)-binding Rossmann-fold domains"/>
    <property type="match status" value="1"/>
</dbReference>
<keyword evidence="8" id="KW-1185">Reference proteome</keyword>
<comment type="similarity">
    <text evidence="1 4">Belongs to the D-isomer specific 2-hydroxyacid dehydrogenase family.</text>
</comment>
<evidence type="ECO:0000313" key="7">
    <source>
        <dbReference type="EMBL" id="TFH84128.1"/>
    </source>
</evidence>
<dbReference type="CDD" id="cd12162">
    <property type="entry name" value="2-Hacid_dh_4"/>
    <property type="match status" value="1"/>
</dbReference>
<dbReference type="GO" id="GO:0051287">
    <property type="term" value="F:NAD binding"/>
    <property type="evidence" value="ECO:0007669"/>
    <property type="project" value="InterPro"/>
</dbReference>
<gene>
    <name evidence="7" type="ORF">EXN75_03085</name>
</gene>
<dbReference type="AlphaFoldDB" id="A0A4Y8VV43"/>
<evidence type="ECO:0000259" key="6">
    <source>
        <dbReference type="Pfam" id="PF02826"/>
    </source>
</evidence>
<dbReference type="RefSeq" id="WP_134842764.1">
    <property type="nucleotide sequence ID" value="NZ_SGVY01000005.1"/>
</dbReference>
<protein>
    <submittedName>
        <fullName evidence="7">D-2-hydroxyacid dehydrogenase</fullName>
    </submittedName>
</protein>
<dbReference type="InterPro" id="IPR050418">
    <property type="entry name" value="D-iso_2-hydroxyacid_DH_PdxB"/>
</dbReference>
<dbReference type="EMBL" id="SGVY01000005">
    <property type="protein sequence ID" value="TFH84128.1"/>
    <property type="molecule type" value="Genomic_DNA"/>
</dbReference>
<accession>A0A4Y8VV43</accession>
<organism evidence="7 8">
    <name type="scientific">Segatella hominis</name>
    <dbReference type="NCBI Taxonomy" id="2518605"/>
    <lineage>
        <taxon>Bacteria</taxon>
        <taxon>Pseudomonadati</taxon>
        <taxon>Bacteroidota</taxon>
        <taxon>Bacteroidia</taxon>
        <taxon>Bacteroidales</taxon>
        <taxon>Prevotellaceae</taxon>
        <taxon>Segatella</taxon>
    </lineage>
</organism>
<dbReference type="InterPro" id="IPR029752">
    <property type="entry name" value="D-isomer_DH_CS1"/>
</dbReference>
<feature type="domain" description="D-isomer specific 2-hydroxyacid dehydrogenase catalytic" evidence="5">
    <location>
        <begin position="17"/>
        <end position="317"/>
    </location>
</feature>
<dbReference type="PROSITE" id="PS00671">
    <property type="entry name" value="D_2_HYDROXYACID_DH_3"/>
    <property type="match status" value="1"/>
</dbReference>